<proteinExistence type="predicted"/>
<dbReference type="HOGENOM" id="CLU_1695361_0_0_1"/>
<evidence type="ECO:0000256" key="1">
    <source>
        <dbReference type="SAM" id="MobiDB-lite"/>
    </source>
</evidence>
<reference evidence="3" key="1">
    <citation type="journal article" date="2014" name="Genome Announc.">
        <title>Draft genome sequence of Colletotrichum sublineola, a destructive pathogen of cultivated sorghum.</title>
        <authorList>
            <person name="Baroncelli R."/>
            <person name="Sanz-Martin J.M."/>
            <person name="Rech G.E."/>
            <person name="Sukno S.A."/>
            <person name="Thon M.R."/>
        </authorList>
    </citation>
    <scope>NUCLEOTIDE SEQUENCE [LARGE SCALE GENOMIC DNA]</scope>
    <source>
        <strain evidence="3">TX430BB</strain>
    </source>
</reference>
<name>A0A066XH54_COLSU</name>
<evidence type="ECO:0000313" key="3">
    <source>
        <dbReference type="Proteomes" id="UP000027238"/>
    </source>
</evidence>
<gene>
    <name evidence="2" type="ORF">CSUB01_10427</name>
</gene>
<evidence type="ECO:0000313" key="2">
    <source>
        <dbReference type="EMBL" id="KDN66994.1"/>
    </source>
</evidence>
<accession>A0A066XH54</accession>
<feature type="region of interest" description="Disordered" evidence="1">
    <location>
        <begin position="1"/>
        <end position="38"/>
    </location>
</feature>
<comment type="caution">
    <text evidence="2">The sequence shown here is derived from an EMBL/GenBank/DDBJ whole genome shotgun (WGS) entry which is preliminary data.</text>
</comment>
<feature type="compositionally biased region" description="Low complexity" evidence="1">
    <location>
        <begin position="134"/>
        <end position="149"/>
    </location>
</feature>
<dbReference type="AlphaFoldDB" id="A0A066XH54"/>
<feature type="region of interest" description="Disordered" evidence="1">
    <location>
        <begin position="132"/>
        <end position="155"/>
    </location>
</feature>
<dbReference type="EMBL" id="JMSE01000854">
    <property type="protein sequence ID" value="KDN66994.1"/>
    <property type="molecule type" value="Genomic_DNA"/>
</dbReference>
<keyword evidence="3" id="KW-1185">Reference proteome</keyword>
<protein>
    <submittedName>
        <fullName evidence="2">Uncharacterized protein</fullName>
    </submittedName>
</protein>
<organism evidence="2 3">
    <name type="scientific">Colletotrichum sublineola</name>
    <name type="common">Sorghum anthracnose fungus</name>
    <dbReference type="NCBI Taxonomy" id="1173701"/>
    <lineage>
        <taxon>Eukaryota</taxon>
        <taxon>Fungi</taxon>
        <taxon>Dikarya</taxon>
        <taxon>Ascomycota</taxon>
        <taxon>Pezizomycotina</taxon>
        <taxon>Sordariomycetes</taxon>
        <taxon>Hypocreomycetidae</taxon>
        <taxon>Glomerellales</taxon>
        <taxon>Glomerellaceae</taxon>
        <taxon>Colletotrichum</taxon>
        <taxon>Colletotrichum graminicola species complex</taxon>
    </lineage>
</organism>
<dbReference type="Proteomes" id="UP000027238">
    <property type="component" value="Unassembled WGS sequence"/>
</dbReference>
<sequence>MLLEVGQNRPDCSPDESQLHHKPGRVRGPKPFIYTKRPGRNLNALSPGLISNQHNHESGFPSNPTSLRPHNALISAHSLLFWWWPPEHGAHAQPVRLDLSQQDPAAEPLRPVSRDEASSPLRMVYNGLSHIATSLSSPPKRRAASASARARPRLR</sequence>